<keyword evidence="3" id="KW-1185">Reference proteome</keyword>
<dbReference type="EMBL" id="JAGSHT010000011">
    <property type="protein sequence ID" value="MBZ2196812.1"/>
    <property type="molecule type" value="Genomic_DNA"/>
</dbReference>
<accession>A0ABS7S9M1</accession>
<sequence>MVGLVLALALTGCAGPGGSAGSAAPEESTPGSPEAPWGDDHTPTAIIEFEQGGEHHTVSGEIPAGLMSCADNGVIAIGSSAPDPAIGVMFTYEPGTSIASSVWIVGDEYAAQVLADGVVTSAPAEDGGTTYSAVGATGRASVLPRDADLTEIGDYEFGPDDQVEATASFTVTCPPG</sequence>
<organism evidence="2 3">
    <name type="scientific">Occultella gossypii</name>
    <dbReference type="NCBI Taxonomy" id="2800820"/>
    <lineage>
        <taxon>Bacteria</taxon>
        <taxon>Bacillati</taxon>
        <taxon>Actinomycetota</taxon>
        <taxon>Actinomycetes</taxon>
        <taxon>Micrococcales</taxon>
        <taxon>Ruaniaceae</taxon>
        <taxon>Occultella</taxon>
    </lineage>
</organism>
<name>A0ABS7S9M1_9MICO</name>
<dbReference type="Proteomes" id="UP000826651">
    <property type="component" value="Unassembled WGS sequence"/>
</dbReference>
<protein>
    <recommendedName>
        <fullName evidence="4">Lipoprotein</fullName>
    </recommendedName>
</protein>
<evidence type="ECO:0000313" key="2">
    <source>
        <dbReference type="EMBL" id="MBZ2196812.1"/>
    </source>
</evidence>
<feature type="region of interest" description="Disordered" evidence="1">
    <location>
        <begin position="16"/>
        <end position="42"/>
    </location>
</feature>
<evidence type="ECO:0008006" key="4">
    <source>
        <dbReference type="Google" id="ProtNLM"/>
    </source>
</evidence>
<evidence type="ECO:0000256" key="1">
    <source>
        <dbReference type="SAM" id="MobiDB-lite"/>
    </source>
</evidence>
<evidence type="ECO:0000313" key="3">
    <source>
        <dbReference type="Proteomes" id="UP000826651"/>
    </source>
</evidence>
<reference evidence="2 3" key="1">
    <citation type="submission" date="2021-04" db="EMBL/GenBank/DDBJ databases">
        <title>Ruania sp. nov., isolated from sandy soil of mangrove forest.</title>
        <authorList>
            <person name="Ge X."/>
            <person name="Huang R."/>
            <person name="Liu W."/>
        </authorList>
    </citation>
    <scope>NUCLEOTIDE SEQUENCE [LARGE SCALE GENOMIC DNA]</scope>
    <source>
        <strain evidence="2 3">N2-46</strain>
    </source>
</reference>
<proteinExistence type="predicted"/>
<comment type="caution">
    <text evidence="2">The sequence shown here is derived from an EMBL/GenBank/DDBJ whole genome shotgun (WGS) entry which is preliminary data.</text>
</comment>
<gene>
    <name evidence="2" type="ORF">KCQ71_11650</name>
</gene>
<dbReference type="RefSeq" id="WP_223406031.1">
    <property type="nucleotide sequence ID" value="NZ_JAGSHT010000011.1"/>
</dbReference>